<evidence type="ECO:0000256" key="11">
    <source>
        <dbReference type="SAM" id="MobiDB-lite"/>
    </source>
</evidence>
<dbReference type="FunFam" id="1.10.8.60:FF:000074">
    <property type="entry name" value="Chromosome transmission fidelity protein 18"/>
    <property type="match status" value="1"/>
</dbReference>
<dbReference type="InterPro" id="IPR027417">
    <property type="entry name" value="P-loop_NTPase"/>
</dbReference>
<evidence type="ECO:0000256" key="1">
    <source>
        <dbReference type="ARBA" id="ARBA00004123"/>
    </source>
</evidence>
<dbReference type="Gene3D" id="1.10.8.60">
    <property type="match status" value="1"/>
</dbReference>
<feature type="domain" description="AAA+ ATPase" evidence="12">
    <location>
        <begin position="330"/>
        <end position="484"/>
    </location>
</feature>
<dbReference type="CDD" id="cd18140">
    <property type="entry name" value="HLD_clamp_RFC"/>
    <property type="match status" value="1"/>
</dbReference>
<keyword evidence="6" id="KW-0238">DNA-binding</keyword>
<dbReference type="InterPro" id="IPR003593">
    <property type="entry name" value="AAA+_ATPase"/>
</dbReference>
<dbReference type="OrthoDB" id="2195431at2759"/>
<feature type="region of interest" description="Disordered" evidence="11">
    <location>
        <begin position="833"/>
        <end position="876"/>
    </location>
</feature>
<feature type="compositionally biased region" description="Low complexity" evidence="11">
    <location>
        <begin position="849"/>
        <end position="865"/>
    </location>
</feature>
<dbReference type="Gene3D" id="3.40.50.300">
    <property type="entry name" value="P-loop containing nucleotide triphosphate hydrolases"/>
    <property type="match status" value="1"/>
</dbReference>
<evidence type="ECO:0000313" key="13">
    <source>
        <dbReference type="EMBL" id="KAD3337030.1"/>
    </source>
</evidence>
<comment type="caution">
    <text evidence="13">The sequence shown here is derived from an EMBL/GenBank/DDBJ whole genome shotgun (WGS) entry which is preliminary data.</text>
</comment>
<evidence type="ECO:0000256" key="10">
    <source>
        <dbReference type="ARBA" id="ARBA00069525"/>
    </source>
</evidence>
<keyword evidence="5" id="KW-0067">ATP-binding</keyword>
<comment type="subcellular location">
    <subcellularLocation>
        <location evidence="1">Nucleus</location>
    </subcellularLocation>
</comment>
<dbReference type="PANTHER" id="PTHR46765:SF1">
    <property type="entry name" value="P-LOOP CONTAINING NUCLEOSIDE TRIPHOSPHATE HYDROLASES SUPERFAMILY PROTEIN"/>
    <property type="match status" value="1"/>
</dbReference>
<feature type="compositionally biased region" description="Polar residues" evidence="11">
    <location>
        <begin position="429"/>
        <end position="440"/>
    </location>
</feature>
<dbReference type="SMART" id="SM00382">
    <property type="entry name" value="AAA"/>
    <property type="match status" value="1"/>
</dbReference>
<protein>
    <recommendedName>
        <fullName evidence="10">Chromosome transmission fidelity protein 18 homolog</fullName>
    </recommendedName>
</protein>
<feature type="compositionally biased region" description="Basic and acidic residues" evidence="11">
    <location>
        <begin position="833"/>
        <end position="848"/>
    </location>
</feature>
<dbReference type="GO" id="GO:0005634">
    <property type="term" value="C:nucleus"/>
    <property type="evidence" value="ECO:0007669"/>
    <property type="project" value="UniProtKB-SubCell"/>
</dbReference>
<keyword evidence="7" id="KW-0539">Nucleus</keyword>
<keyword evidence="3" id="KW-0235">DNA replication</keyword>
<dbReference type="Proteomes" id="UP000326396">
    <property type="component" value="Linkage Group LG6"/>
</dbReference>
<dbReference type="SUPFAM" id="SSF52540">
    <property type="entry name" value="P-loop containing nucleoside triphosphate hydrolases"/>
    <property type="match status" value="1"/>
</dbReference>
<dbReference type="Pfam" id="PF00004">
    <property type="entry name" value="AAA"/>
    <property type="match status" value="1"/>
</dbReference>
<sequence length="1030" mass="116532">MEMDTPATDDLEWLEADLDLHEDYLDEDLEPPLPEEEEESFIEQVYKHPHSETSIKPDNHTIGSETEILQPKKRLLNPSLPDPSNVEYTVEEKRCKVDFCVNEADDDWMRYSSPEEEPVLVVEEEERFISRYATDIEGDIMPVTAPDGDRVYAKLIEEKDDKLKKLEVKGSSKGLTSEPISVLMQKMEQAELQKALEASVASQIDEDLPERPTMSERLWVDKYSPNSFVELLSDEHTNREVLMWLKQWDTSVFGSELKSTTDDVLSALKRHSSISQHKRVSSKTIFGRNTESVSNSETFGERNRFDKEKYDSHGMKELHNKKSKDLGPPEQKILLLCGAPGLGKTTLAHVAAKHCGYRVVEINASDDRSSSTIETKILDVVQMNSVIADSRPKCLVIDEIDGALGDGKGAVDVIIKMVSADNKSDTRTENIIQSEQSGKTSSKKRKDTPLLRPVICICNDLYAPALRPLRNVAKVHVFVQPTVNRIVNRLKYICNKEGMRTSSVALTALAEYTECDIRACLNTLQFLNKKKEMLNVMDISSQVIGRKDTSKSVFDIWKEIFQKRKLKGVRKSIDSCRSTVNEFTSLHSLISNCGNYDLILDGIHENMLQLSYHDPVLKKTVKCLHSLEVSDIFNQYIMRTQKMSLQGYQPAIAISIHGVVSQVEKPNIQWPKSFHRYRTSLVDKVEALHTWHNKISPCISRHISTKSFVEDLVSPLLHILSPPTLRPVALHLLSEKEKNEMAQLVSTMVSYAITYKNKKVDSLPGKLRNEALTDTQVLSFDPPIGDFVNFEGYRSNYFILALAVKQVLSHEVEKQKILQTSIGKSKDENERIYLSGKEKSSKPERALENTKSISSLKNSSTSNRSETVSANTIVSASASSRSATSSSEILKSSEATKKRSSGPFNFFERVLQMQLKDQFACTSSECDNWISASFDGMGKQLVRMEQKMSQMTKREALNSLSCPDRFASRAPEGKNRKSYKSQSRYAFSNLSFRGFVFFYCKVRRLLTPRTLTMSVAPVFSLRGYSIRTLC</sequence>
<keyword evidence="8" id="KW-0131">Cell cycle</keyword>
<dbReference type="EMBL" id="SZYD01000016">
    <property type="protein sequence ID" value="KAD3337030.1"/>
    <property type="molecule type" value="Genomic_DNA"/>
</dbReference>
<dbReference type="GO" id="GO:0016887">
    <property type="term" value="F:ATP hydrolysis activity"/>
    <property type="evidence" value="ECO:0007669"/>
    <property type="project" value="InterPro"/>
</dbReference>
<dbReference type="InterPro" id="IPR047854">
    <property type="entry name" value="RFC_lid"/>
</dbReference>
<evidence type="ECO:0000256" key="8">
    <source>
        <dbReference type="ARBA" id="ARBA00023306"/>
    </source>
</evidence>
<comment type="similarity">
    <text evidence="9">Belongs to the activator 1 small subunits family. CTF18 subfamily.</text>
</comment>
<evidence type="ECO:0000256" key="2">
    <source>
        <dbReference type="ARBA" id="ARBA00011480"/>
    </source>
</evidence>
<reference evidence="13 14" key="1">
    <citation type="submission" date="2019-05" db="EMBL/GenBank/DDBJ databases">
        <title>Mikania micrantha, genome provides insights into the molecular mechanism of rapid growth.</title>
        <authorList>
            <person name="Liu B."/>
        </authorList>
    </citation>
    <scope>NUCLEOTIDE SEQUENCE [LARGE SCALE GENOMIC DNA]</scope>
    <source>
        <strain evidence="13">NLD-2019</strain>
        <tissue evidence="13">Leaf</tissue>
    </source>
</reference>
<dbReference type="GO" id="GO:0003677">
    <property type="term" value="F:DNA binding"/>
    <property type="evidence" value="ECO:0007669"/>
    <property type="project" value="UniProtKB-KW"/>
</dbReference>
<dbReference type="InterPro" id="IPR003959">
    <property type="entry name" value="ATPase_AAA_core"/>
</dbReference>
<evidence type="ECO:0000313" key="14">
    <source>
        <dbReference type="Proteomes" id="UP000326396"/>
    </source>
</evidence>
<proteinExistence type="inferred from homology"/>
<evidence type="ECO:0000256" key="5">
    <source>
        <dbReference type="ARBA" id="ARBA00022840"/>
    </source>
</evidence>
<evidence type="ECO:0000256" key="7">
    <source>
        <dbReference type="ARBA" id="ARBA00023242"/>
    </source>
</evidence>
<evidence type="ECO:0000256" key="3">
    <source>
        <dbReference type="ARBA" id="ARBA00022705"/>
    </source>
</evidence>
<dbReference type="PANTHER" id="PTHR46765">
    <property type="entry name" value="P-LOOP CONTAINING NUCLEOSIDE TRIPHOSPHATE HYDROLASES SUPERFAMILY PROTEIN"/>
    <property type="match status" value="1"/>
</dbReference>
<evidence type="ECO:0000259" key="12">
    <source>
        <dbReference type="SMART" id="SM00382"/>
    </source>
</evidence>
<dbReference type="AlphaFoldDB" id="A0A5N6M8V0"/>
<gene>
    <name evidence="13" type="ORF">E3N88_32550</name>
</gene>
<dbReference type="InterPro" id="IPR053016">
    <property type="entry name" value="CTF18-RFC_complex"/>
</dbReference>
<name>A0A5N6M8V0_9ASTR</name>
<evidence type="ECO:0000256" key="9">
    <source>
        <dbReference type="ARBA" id="ARBA00043975"/>
    </source>
</evidence>
<evidence type="ECO:0000256" key="4">
    <source>
        <dbReference type="ARBA" id="ARBA00022741"/>
    </source>
</evidence>
<evidence type="ECO:0000256" key="6">
    <source>
        <dbReference type="ARBA" id="ARBA00023125"/>
    </source>
</evidence>
<keyword evidence="14" id="KW-1185">Reference proteome</keyword>
<dbReference type="GO" id="GO:0006260">
    <property type="term" value="P:DNA replication"/>
    <property type="evidence" value="ECO:0007669"/>
    <property type="project" value="UniProtKB-KW"/>
</dbReference>
<dbReference type="CDD" id="cd00009">
    <property type="entry name" value="AAA"/>
    <property type="match status" value="1"/>
</dbReference>
<accession>A0A5N6M8V0</accession>
<comment type="subunit">
    <text evidence="2">Heterotetramer of subunits RFC2, RFC3, RFC4 and RFC5 that can form a complex with RFC1.</text>
</comment>
<organism evidence="13 14">
    <name type="scientific">Mikania micrantha</name>
    <name type="common">bitter vine</name>
    <dbReference type="NCBI Taxonomy" id="192012"/>
    <lineage>
        <taxon>Eukaryota</taxon>
        <taxon>Viridiplantae</taxon>
        <taxon>Streptophyta</taxon>
        <taxon>Embryophyta</taxon>
        <taxon>Tracheophyta</taxon>
        <taxon>Spermatophyta</taxon>
        <taxon>Magnoliopsida</taxon>
        <taxon>eudicotyledons</taxon>
        <taxon>Gunneridae</taxon>
        <taxon>Pentapetalae</taxon>
        <taxon>asterids</taxon>
        <taxon>campanulids</taxon>
        <taxon>Asterales</taxon>
        <taxon>Asteraceae</taxon>
        <taxon>Asteroideae</taxon>
        <taxon>Heliantheae alliance</taxon>
        <taxon>Eupatorieae</taxon>
        <taxon>Mikania</taxon>
    </lineage>
</organism>
<feature type="region of interest" description="Disordered" evidence="11">
    <location>
        <begin position="426"/>
        <end position="445"/>
    </location>
</feature>
<dbReference type="GO" id="GO:0005524">
    <property type="term" value="F:ATP binding"/>
    <property type="evidence" value="ECO:0007669"/>
    <property type="project" value="UniProtKB-KW"/>
</dbReference>
<keyword evidence="4" id="KW-0547">Nucleotide-binding</keyword>